<dbReference type="FunCoup" id="A0A251SVN0">
    <property type="interactions" value="7"/>
</dbReference>
<protein>
    <submittedName>
        <fullName evidence="8">Putative NAC domain containing protein 96</fullName>
    </submittedName>
    <submittedName>
        <fullName evidence="7">Transcription factor NAM family</fullName>
    </submittedName>
</protein>
<accession>A0A251SVN0</accession>
<dbReference type="InParanoid" id="A0A251SVN0"/>
<keyword evidence="5" id="KW-0539">Nucleus</keyword>
<dbReference type="GO" id="GO:0006355">
    <property type="term" value="P:regulation of DNA-templated transcription"/>
    <property type="evidence" value="ECO:0007669"/>
    <property type="project" value="InterPro"/>
</dbReference>
<evidence type="ECO:0000256" key="3">
    <source>
        <dbReference type="ARBA" id="ARBA00023125"/>
    </source>
</evidence>
<comment type="subcellular location">
    <subcellularLocation>
        <location evidence="1">Nucleus</location>
    </subcellularLocation>
</comment>
<dbReference type="Gramene" id="mRNA:HanXRQr2_Chr13g0605551">
    <property type="protein sequence ID" value="mRNA:HanXRQr2_Chr13g0605551"/>
    <property type="gene ID" value="HanXRQr2_Chr13g0605551"/>
</dbReference>
<evidence type="ECO:0000313" key="7">
    <source>
        <dbReference type="EMBL" id="KAF5774864.1"/>
    </source>
</evidence>
<dbReference type="EMBL" id="CM007902">
    <property type="protein sequence ID" value="OTG02764.1"/>
    <property type="molecule type" value="Genomic_DNA"/>
</dbReference>
<dbReference type="GO" id="GO:0003677">
    <property type="term" value="F:DNA binding"/>
    <property type="evidence" value="ECO:0007669"/>
    <property type="project" value="UniProtKB-KW"/>
</dbReference>
<keyword evidence="2" id="KW-0805">Transcription regulation</keyword>
<dbReference type="SUPFAM" id="SSF101941">
    <property type="entry name" value="NAC domain"/>
    <property type="match status" value="1"/>
</dbReference>
<evidence type="ECO:0000313" key="9">
    <source>
        <dbReference type="Proteomes" id="UP000215914"/>
    </source>
</evidence>
<dbReference type="PANTHER" id="PTHR31744">
    <property type="entry name" value="PROTEIN CUP-SHAPED COTYLEDON 2-RELATED"/>
    <property type="match status" value="1"/>
</dbReference>
<reference evidence="7 9" key="1">
    <citation type="journal article" date="2017" name="Nature">
        <title>The sunflower genome provides insights into oil metabolism, flowering and Asterid evolution.</title>
        <authorList>
            <person name="Badouin H."/>
            <person name="Gouzy J."/>
            <person name="Grassa C.J."/>
            <person name="Murat F."/>
            <person name="Staton S.E."/>
            <person name="Cottret L."/>
            <person name="Lelandais-Briere C."/>
            <person name="Owens G.L."/>
            <person name="Carrere S."/>
            <person name="Mayjonade B."/>
            <person name="Legrand L."/>
            <person name="Gill N."/>
            <person name="Kane N.C."/>
            <person name="Bowers J.E."/>
            <person name="Hubner S."/>
            <person name="Bellec A."/>
            <person name="Berard A."/>
            <person name="Berges H."/>
            <person name="Blanchet N."/>
            <person name="Boniface M.C."/>
            <person name="Brunel D."/>
            <person name="Catrice O."/>
            <person name="Chaidir N."/>
            <person name="Claudel C."/>
            <person name="Donnadieu C."/>
            <person name="Faraut T."/>
            <person name="Fievet G."/>
            <person name="Helmstetter N."/>
            <person name="King M."/>
            <person name="Knapp S.J."/>
            <person name="Lai Z."/>
            <person name="Le Paslier M.C."/>
            <person name="Lippi Y."/>
            <person name="Lorenzon L."/>
            <person name="Mandel J.R."/>
            <person name="Marage G."/>
            <person name="Marchand G."/>
            <person name="Marquand E."/>
            <person name="Bret-Mestries E."/>
            <person name="Morien E."/>
            <person name="Nambeesan S."/>
            <person name="Nguyen T."/>
            <person name="Pegot-Espagnet P."/>
            <person name="Pouilly N."/>
            <person name="Raftis F."/>
            <person name="Sallet E."/>
            <person name="Schiex T."/>
            <person name="Thomas J."/>
            <person name="Vandecasteele C."/>
            <person name="Vares D."/>
            <person name="Vear F."/>
            <person name="Vautrin S."/>
            <person name="Crespi M."/>
            <person name="Mangin B."/>
            <person name="Burke J.M."/>
            <person name="Salse J."/>
            <person name="Munos S."/>
            <person name="Vincourt P."/>
            <person name="Rieseberg L.H."/>
            <person name="Langlade N.B."/>
        </authorList>
    </citation>
    <scope>NUCLEOTIDE SEQUENCE [LARGE SCALE GENOMIC DNA]</scope>
    <source>
        <strain evidence="9">cv. SF193</strain>
        <tissue evidence="7">Leaves</tissue>
    </source>
</reference>
<dbReference type="FunFam" id="2.170.150.80:FF:000002">
    <property type="entry name" value="Nac domain-containing protein 86"/>
    <property type="match status" value="1"/>
</dbReference>
<keyword evidence="9" id="KW-1185">Reference proteome</keyword>
<dbReference type="OMA" id="VSPDMIL"/>
<evidence type="ECO:0000259" key="6">
    <source>
        <dbReference type="PROSITE" id="PS51005"/>
    </source>
</evidence>
<feature type="domain" description="NAC" evidence="6">
    <location>
        <begin position="6"/>
        <end position="156"/>
    </location>
</feature>
<keyword evidence="4" id="KW-0804">Transcription</keyword>
<dbReference type="InterPro" id="IPR003441">
    <property type="entry name" value="NAC-dom"/>
</dbReference>
<sequence>MDKALLPPGFRFHPTDEELIGYYLKRKVEGLEIELEVIPVIELYKFDPWELPDKSFLPTRDMEWFFFVPRDRKYSNGSRTNRATKAGYWKATGKDRKVMCQSSLIGYRKTLVFYRGRAPLGDRTDWLMHEFRLCDDNSRGAPIFQGPFALCRVMKRNELTKEVGSTANGVIIEPLVPQTSAPLCNESSLSSPLLSYEKATTLENEPTSSTGLKSPSMFWVSPDLILDSSKGQEGHFGYLTQNEVPNPTSPLQPYQQFEISPSSSYSNYTEEVELVDDVNRFGYLSPYSSSQSLTGLFGNDDQFSYKF</sequence>
<keyword evidence="3" id="KW-0238">DNA-binding</keyword>
<dbReference type="GO" id="GO:0005634">
    <property type="term" value="C:nucleus"/>
    <property type="evidence" value="ECO:0007669"/>
    <property type="project" value="UniProtKB-SubCell"/>
</dbReference>
<gene>
    <name evidence="8" type="primary">anac096</name>
    <name evidence="8" type="ORF">HannXRQ_Chr13g0416701</name>
    <name evidence="7" type="ORF">HanXRQr2_Chr13g0605551</name>
</gene>
<evidence type="ECO:0000256" key="4">
    <source>
        <dbReference type="ARBA" id="ARBA00023163"/>
    </source>
</evidence>
<evidence type="ECO:0000256" key="5">
    <source>
        <dbReference type="ARBA" id="ARBA00023242"/>
    </source>
</evidence>
<dbReference type="AlphaFoldDB" id="A0A251SVN0"/>
<evidence type="ECO:0000313" key="8">
    <source>
        <dbReference type="EMBL" id="OTG02764.1"/>
    </source>
</evidence>
<proteinExistence type="predicted"/>
<dbReference type="OrthoDB" id="1931139at2759"/>
<reference evidence="8" key="2">
    <citation type="submission" date="2017-02" db="EMBL/GenBank/DDBJ databases">
        <title>Sunflower complete genome.</title>
        <authorList>
            <person name="Langlade N."/>
            <person name="Munos S."/>
        </authorList>
    </citation>
    <scope>NUCLEOTIDE SEQUENCE [LARGE SCALE GENOMIC DNA]</scope>
    <source>
        <tissue evidence="8">Leaves</tissue>
    </source>
</reference>
<dbReference type="PROSITE" id="PS51005">
    <property type="entry name" value="NAC"/>
    <property type="match status" value="1"/>
</dbReference>
<dbReference type="InterPro" id="IPR036093">
    <property type="entry name" value="NAC_dom_sf"/>
</dbReference>
<reference evidence="7" key="3">
    <citation type="submission" date="2020-06" db="EMBL/GenBank/DDBJ databases">
        <title>Helianthus annuus Genome sequencing and assembly Release 2.</title>
        <authorList>
            <person name="Gouzy J."/>
            <person name="Langlade N."/>
            <person name="Munos S."/>
        </authorList>
    </citation>
    <scope>NUCLEOTIDE SEQUENCE</scope>
    <source>
        <tissue evidence="7">Leaves</tissue>
    </source>
</reference>
<name>A0A251SVN0_HELAN</name>
<dbReference type="EMBL" id="MNCJ02000328">
    <property type="protein sequence ID" value="KAF5774864.1"/>
    <property type="molecule type" value="Genomic_DNA"/>
</dbReference>
<organism evidence="8 9">
    <name type="scientific">Helianthus annuus</name>
    <name type="common">Common sunflower</name>
    <dbReference type="NCBI Taxonomy" id="4232"/>
    <lineage>
        <taxon>Eukaryota</taxon>
        <taxon>Viridiplantae</taxon>
        <taxon>Streptophyta</taxon>
        <taxon>Embryophyta</taxon>
        <taxon>Tracheophyta</taxon>
        <taxon>Spermatophyta</taxon>
        <taxon>Magnoliopsida</taxon>
        <taxon>eudicotyledons</taxon>
        <taxon>Gunneridae</taxon>
        <taxon>Pentapetalae</taxon>
        <taxon>asterids</taxon>
        <taxon>campanulids</taxon>
        <taxon>Asterales</taxon>
        <taxon>Asteraceae</taxon>
        <taxon>Asteroideae</taxon>
        <taxon>Heliantheae alliance</taxon>
        <taxon>Heliantheae</taxon>
        <taxon>Helianthus</taxon>
    </lineage>
</organism>
<evidence type="ECO:0000256" key="1">
    <source>
        <dbReference type="ARBA" id="ARBA00004123"/>
    </source>
</evidence>
<dbReference type="Pfam" id="PF02365">
    <property type="entry name" value="NAM"/>
    <property type="match status" value="1"/>
</dbReference>
<dbReference type="PANTHER" id="PTHR31744:SF208">
    <property type="entry name" value="(WILD MALAYSIAN BANANA) HYPOTHETICAL PROTEIN"/>
    <property type="match status" value="1"/>
</dbReference>
<evidence type="ECO:0000256" key="2">
    <source>
        <dbReference type="ARBA" id="ARBA00023015"/>
    </source>
</evidence>
<dbReference type="Proteomes" id="UP000215914">
    <property type="component" value="Chromosome 13"/>
</dbReference>
<dbReference type="Gene3D" id="2.170.150.80">
    <property type="entry name" value="NAC domain"/>
    <property type="match status" value="1"/>
</dbReference>